<dbReference type="Proteomes" id="UP001221142">
    <property type="component" value="Unassembled WGS sequence"/>
</dbReference>
<accession>A0AAD7AY58</accession>
<organism evidence="1 2">
    <name type="scientific">Roridomyces roridus</name>
    <dbReference type="NCBI Taxonomy" id="1738132"/>
    <lineage>
        <taxon>Eukaryota</taxon>
        <taxon>Fungi</taxon>
        <taxon>Dikarya</taxon>
        <taxon>Basidiomycota</taxon>
        <taxon>Agaricomycotina</taxon>
        <taxon>Agaricomycetes</taxon>
        <taxon>Agaricomycetidae</taxon>
        <taxon>Agaricales</taxon>
        <taxon>Marasmiineae</taxon>
        <taxon>Mycenaceae</taxon>
        <taxon>Roridomyces</taxon>
    </lineage>
</organism>
<evidence type="ECO:0000313" key="1">
    <source>
        <dbReference type="EMBL" id="KAJ7603828.1"/>
    </source>
</evidence>
<name>A0AAD7AY58_9AGAR</name>
<keyword evidence="2" id="KW-1185">Reference proteome</keyword>
<evidence type="ECO:0000313" key="2">
    <source>
        <dbReference type="Proteomes" id="UP001221142"/>
    </source>
</evidence>
<gene>
    <name evidence="1" type="ORF">FB45DRAFT_78492</name>
</gene>
<dbReference type="AlphaFoldDB" id="A0AAD7AY58"/>
<dbReference type="EMBL" id="JARKIF010000123">
    <property type="protein sequence ID" value="KAJ7603828.1"/>
    <property type="molecule type" value="Genomic_DNA"/>
</dbReference>
<sequence>MATDNPGSLVLYSSSATQLSPDRDKSKWDLAFNFTPSPGRTLNEMYTAGGKFLDTRANRFAHQCGLGPNSVAEAIRASFGERGERHTHLARLQTEVPPKLEKNVAKLMKYTLPTESAKTQIQAFRAIVDLSTSFPGLRSVFLASRSINDVSRTQQDISALWDRNDECPTDDEWTFWRAFAATCLSDKAIAPILEGHAIARLTSCVMDDGGLSVIERLIIAHDCETESLFLAALSLWYIAGVLDLPGFWDEMATVHRDVAKKLCTTLVQILKDIDCDCLPSEIAPSQLPPVDYEGIDLFADRILLGVSGWFVKLDADVWNRQRWYEDFRRGLQLLRGLLSYYRSPSPAPPANPLKSTCLQSFVPLRWIF</sequence>
<comment type="caution">
    <text evidence="1">The sequence shown here is derived from an EMBL/GenBank/DDBJ whole genome shotgun (WGS) entry which is preliminary data.</text>
</comment>
<protein>
    <submittedName>
        <fullName evidence="1">Uncharacterized protein</fullName>
    </submittedName>
</protein>
<reference evidence="1" key="1">
    <citation type="submission" date="2023-03" db="EMBL/GenBank/DDBJ databases">
        <title>Massive genome expansion in bonnet fungi (Mycena s.s.) driven by repeated elements and novel gene families across ecological guilds.</title>
        <authorList>
            <consortium name="Lawrence Berkeley National Laboratory"/>
            <person name="Harder C.B."/>
            <person name="Miyauchi S."/>
            <person name="Viragh M."/>
            <person name="Kuo A."/>
            <person name="Thoen E."/>
            <person name="Andreopoulos B."/>
            <person name="Lu D."/>
            <person name="Skrede I."/>
            <person name="Drula E."/>
            <person name="Henrissat B."/>
            <person name="Morin E."/>
            <person name="Kohler A."/>
            <person name="Barry K."/>
            <person name="LaButti K."/>
            <person name="Morin E."/>
            <person name="Salamov A."/>
            <person name="Lipzen A."/>
            <person name="Mereny Z."/>
            <person name="Hegedus B."/>
            <person name="Baldrian P."/>
            <person name="Stursova M."/>
            <person name="Weitz H."/>
            <person name="Taylor A."/>
            <person name="Grigoriev I.V."/>
            <person name="Nagy L.G."/>
            <person name="Martin F."/>
            <person name="Kauserud H."/>
        </authorList>
    </citation>
    <scope>NUCLEOTIDE SEQUENCE</scope>
    <source>
        <strain evidence="1">9284</strain>
    </source>
</reference>
<proteinExistence type="predicted"/>